<evidence type="ECO:0000256" key="1">
    <source>
        <dbReference type="SAM" id="SignalP"/>
    </source>
</evidence>
<evidence type="ECO:0000313" key="2">
    <source>
        <dbReference type="EMBL" id="MDW0111537.1"/>
    </source>
</evidence>
<name>A0ABU4G3K1_9BACL</name>
<feature type="chain" id="PRO_5046708015" evidence="1">
    <location>
        <begin position="23"/>
        <end position="122"/>
    </location>
</feature>
<dbReference type="RefSeq" id="WP_317937204.1">
    <property type="nucleotide sequence ID" value="NZ_JAUBDH010000020.1"/>
</dbReference>
<keyword evidence="1" id="KW-0732">Signal</keyword>
<proteinExistence type="predicted"/>
<comment type="caution">
    <text evidence="2">The sequence shown here is derived from an EMBL/GenBank/DDBJ whole genome shotgun (WGS) entry which is preliminary data.</text>
</comment>
<sequence>MKKIISLLFVFSILFVVPLQEAQGSTLLNTSRINGVTAYVGGTVSGSAKVCLSGPGNALAFNPYVNVYNWSNAGRGSKVTEGKLSPGGCLSFNSGAKKEHKVYQVTVSRTHFGEYYFKFYQN</sequence>
<reference evidence="2 3" key="1">
    <citation type="submission" date="2023-06" db="EMBL/GenBank/DDBJ databases">
        <title>Sporosarcina sp. nov., isolated from Korean traditional fermented seafood 'Jeotgal'.</title>
        <authorList>
            <person name="Yang A.-I."/>
            <person name="Shin N.-R."/>
        </authorList>
    </citation>
    <scope>NUCLEOTIDE SEQUENCE [LARGE SCALE GENOMIC DNA]</scope>
    <source>
        <strain evidence="2 3">KCTC3840</strain>
    </source>
</reference>
<protein>
    <submittedName>
        <fullName evidence="2">Uncharacterized protein</fullName>
    </submittedName>
</protein>
<feature type="signal peptide" evidence="1">
    <location>
        <begin position="1"/>
        <end position="22"/>
    </location>
</feature>
<dbReference type="Proteomes" id="UP001280629">
    <property type="component" value="Unassembled WGS sequence"/>
</dbReference>
<evidence type="ECO:0000313" key="3">
    <source>
        <dbReference type="Proteomes" id="UP001280629"/>
    </source>
</evidence>
<keyword evidence="3" id="KW-1185">Reference proteome</keyword>
<accession>A0ABU4G3K1</accession>
<organism evidence="2 3">
    <name type="scientific">Sporosarcina aquimarina</name>
    <dbReference type="NCBI Taxonomy" id="114975"/>
    <lineage>
        <taxon>Bacteria</taxon>
        <taxon>Bacillati</taxon>
        <taxon>Bacillota</taxon>
        <taxon>Bacilli</taxon>
        <taxon>Bacillales</taxon>
        <taxon>Caryophanaceae</taxon>
        <taxon>Sporosarcina</taxon>
    </lineage>
</organism>
<gene>
    <name evidence="2" type="ORF">QT716_16070</name>
</gene>
<dbReference type="EMBL" id="JAUBDH010000020">
    <property type="protein sequence ID" value="MDW0111537.1"/>
    <property type="molecule type" value="Genomic_DNA"/>
</dbReference>